<comment type="caution">
    <text evidence="1">The sequence shown here is derived from an EMBL/GenBank/DDBJ whole genome shotgun (WGS) entry which is preliminary data.</text>
</comment>
<dbReference type="EMBL" id="SNRW01024485">
    <property type="protein sequence ID" value="KAA6362235.1"/>
    <property type="molecule type" value="Genomic_DNA"/>
</dbReference>
<sequence length="144" mass="15817">CVAASTALIQLDFPATQRFILTYHHVARVIVGDSYLSRDVKLAADEFKPLIGKKGLALNALSNQSKDQIKGLNSSIKLIVSKSPIPQVQLTQPQALQSDAIIITIIFQSKWGVIINYHSQISMTDAWEGKRGALQSADGKRFKL</sequence>
<gene>
    <name evidence="1" type="ORF">EZS28_042238</name>
</gene>
<accession>A0A5J4TXV6</accession>
<reference evidence="1 2" key="1">
    <citation type="submission" date="2019-03" db="EMBL/GenBank/DDBJ databases">
        <title>Single cell metagenomics reveals metabolic interactions within the superorganism composed of flagellate Streblomastix strix and complex community of Bacteroidetes bacteria on its surface.</title>
        <authorList>
            <person name="Treitli S.C."/>
            <person name="Kolisko M."/>
            <person name="Husnik F."/>
            <person name="Keeling P."/>
            <person name="Hampl V."/>
        </authorList>
    </citation>
    <scope>NUCLEOTIDE SEQUENCE [LARGE SCALE GENOMIC DNA]</scope>
    <source>
        <strain evidence="1">ST1C</strain>
    </source>
</reference>
<protein>
    <submittedName>
        <fullName evidence="1">Uncharacterized protein</fullName>
    </submittedName>
</protein>
<organism evidence="1 2">
    <name type="scientific">Streblomastix strix</name>
    <dbReference type="NCBI Taxonomy" id="222440"/>
    <lineage>
        <taxon>Eukaryota</taxon>
        <taxon>Metamonada</taxon>
        <taxon>Preaxostyla</taxon>
        <taxon>Oxymonadida</taxon>
        <taxon>Streblomastigidae</taxon>
        <taxon>Streblomastix</taxon>
    </lineage>
</organism>
<name>A0A5J4TXV6_9EUKA</name>
<feature type="non-terminal residue" evidence="1">
    <location>
        <position position="1"/>
    </location>
</feature>
<dbReference type="Proteomes" id="UP000324800">
    <property type="component" value="Unassembled WGS sequence"/>
</dbReference>
<proteinExistence type="predicted"/>
<evidence type="ECO:0000313" key="1">
    <source>
        <dbReference type="EMBL" id="KAA6362235.1"/>
    </source>
</evidence>
<evidence type="ECO:0000313" key="2">
    <source>
        <dbReference type="Proteomes" id="UP000324800"/>
    </source>
</evidence>
<dbReference type="AlphaFoldDB" id="A0A5J4TXV6"/>